<feature type="region of interest" description="Disordered" evidence="1">
    <location>
        <begin position="69"/>
        <end position="112"/>
    </location>
</feature>
<feature type="compositionally biased region" description="Basic and acidic residues" evidence="1">
    <location>
        <begin position="92"/>
        <end position="111"/>
    </location>
</feature>
<dbReference type="RefSeq" id="WP_074769968.1">
    <property type="nucleotide sequence ID" value="NZ_FNWO01000014.1"/>
</dbReference>
<sequence>MSRSRIRILILLGVGLAVMVWATWPPSQVALTDRCAPEKGPPVLAALLYPGPFWRGQLDAIGAERDDLLGKPARRARQDAESAQQTGGIESRMSRLSRDEADDPAEKERRALAQQSARMRRLVWLLQCETEIRQRLER</sequence>
<evidence type="ECO:0000256" key="1">
    <source>
        <dbReference type="SAM" id="MobiDB-lite"/>
    </source>
</evidence>
<dbReference type="Proteomes" id="UP000182983">
    <property type="component" value="Unassembled WGS sequence"/>
</dbReference>
<name>A0A1H6JC67_MAGFU</name>
<evidence type="ECO:0000313" key="3">
    <source>
        <dbReference type="Proteomes" id="UP000182983"/>
    </source>
</evidence>
<dbReference type="EMBL" id="FNWO01000014">
    <property type="protein sequence ID" value="SEH56639.1"/>
    <property type="molecule type" value="Genomic_DNA"/>
</dbReference>
<dbReference type="OrthoDB" id="7358594at2"/>
<evidence type="ECO:0000313" key="2">
    <source>
        <dbReference type="EMBL" id="SEH56639.1"/>
    </source>
</evidence>
<accession>A0A1H6JC67</accession>
<protein>
    <submittedName>
        <fullName evidence="2">Uncharacterized protein</fullName>
    </submittedName>
</protein>
<organism evidence="2 3">
    <name type="scientific">Magnetospirillum fulvum</name>
    <name type="common">Rhodospirillum fulvum</name>
    <dbReference type="NCBI Taxonomy" id="1082"/>
    <lineage>
        <taxon>Bacteria</taxon>
        <taxon>Pseudomonadati</taxon>
        <taxon>Pseudomonadota</taxon>
        <taxon>Alphaproteobacteria</taxon>
        <taxon>Rhodospirillales</taxon>
        <taxon>Rhodospirillaceae</taxon>
        <taxon>Magnetospirillum</taxon>
    </lineage>
</organism>
<keyword evidence="3" id="KW-1185">Reference proteome</keyword>
<dbReference type="AlphaFoldDB" id="A0A1H6JC67"/>
<reference evidence="3" key="1">
    <citation type="submission" date="2016-10" db="EMBL/GenBank/DDBJ databases">
        <authorList>
            <person name="Varghese N."/>
            <person name="Submissions S."/>
        </authorList>
    </citation>
    <scope>NUCLEOTIDE SEQUENCE [LARGE SCALE GENOMIC DNA]</scope>
    <source>
        <strain evidence="3">DSM 13234</strain>
    </source>
</reference>
<gene>
    <name evidence="2" type="ORF">SAMN04244559_02982</name>
</gene>
<proteinExistence type="predicted"/>